<evidence type="ECO:0000313" key="2">
    <source>
        <dbReference type="Proteomes" id="UP000316621"/>
    </source>
</evidence>
<gene>
    <name evidence="1" type="ORF">C5167_015573</name>
</gene>
<evidence type="ECO:0000313" key="1">
    <source>
        <dbReference type="EMBL" id="RZC56720.1"/>
    </source>
</evidence>
<protein>
    <submittedName>
        <fullName evidence="1">Uncharacterized protein</fullName>
    </submittedName>
</protein>
<reference evidence="1 2" key="1">
    <citation type="journal article" date="2018" name="Science">
        <title>The opium poppy genome and morphinan production.</title>
        <authorList>
            <person name="Guo L."/>
            <person name="Winzer T."/>
            <person name="Yang X."/>
            <person name="Li Y."/>
            <person name="Ning Z."/>
            <person name="He Z."/>
            <person name="Teodor R."/>
            <person name="Lu Y."/>
            <person name="Bowser T.A."/>
            <person name="Graham I.A."/>
            <person name="Ye K."/>
        </authorList>
    </citation>
    <scope>NUCLEOTIDE SEQUENCE [LARGE SCALE GENOMIC DNA]</scope>
    <source>
        <strain evidence="2">cv. HN1</strain>
        <tissue evidence="1">Leaves</tissue>
    </source>
</reference>
<organism evidence="1 2">
    <name type="scientific">Papaver somniferum</name>
    <name type="common">Opium poppy</name>
    <dbReference type="NCBI Taxonomy" id="3469"/>
    <lineage>
        <taxon>Eukaryota</taxon>
        <taxon>Viridiplantae</taxon>
        <taxon>Streptophyta</taxon>
        <taxon>Embryophyta</taxon>
        <taxon>Tracheophyta</taxon>
        <taxon>Spermatophyta</taxon>
        <taxon>Magnoliopsida</taxon>
        <taxon>Ranunculales</taxon>
        <taxon>Papaveraceae</taxon>
        <taxon>Papaveroideae</taxon>
        <taxon>Papaver</taxon>
    </lineage>
</organism>
<dbReference type="EMBL" id="CM010717">
    <property type="protein sequence ID" value="RZC56720.1"/>
    <property type="molecule type" value="Genomic_DNA"/>
</dbReference>
<accession>A0A4Y7J9I8</accession>
<proteinExistence type="predicted"/>
<dbReference type="Proteomes" id="UP000316621">
    <property type="component" value="Chromosome 3"/>
</dbReference>
<name>A0A4Y7J9I8_PAPSO</name>
<keyword evidence="2" id="KW-1185">Reference proteome</keyword>
<sequence length="109" mass="12901">MFRLLDFHCLLHTFRAWFDQTHHLNTNQNNRLQRVEVPESNLKFKDLNQHKHSTRCQAQIIHATSMHMTSHFPMSYQLKVPVLGLISLRFFAKSSQRFSSSTPKYQTAD</sequence>
<dbReference type="AlphaFoldDB" id="A0A4Y7J9I8"/>
<dbReference type="Gramene" id="RZC56720">
    <property type="protein sequence ID" value="RZC56720"/>
    <property type="gene ID" value="C5167_015573"/>
</dbReference>